<accession>A0A3P6SF23</accession>
<protein>
    <submittedName>
        <fullName evidence="1">Uncharacterized protein</fullName>
    </submittedName>
</protein>
<reference evidence="1 2" key="1">
    <citation type="submission" date="2018-11" db="EMBL/GenBank/DDBJ databases">
        <authorList>
            <consortium name="Pathogen Informatics"/>
        </authorList>
    </citation>
    <scope>NUCLEOTIDE SEQUENCE [LARGE SCALE GENOMIC DNA]</scope>
</reference>
<evidence type="ECO:0000313" key="2">
    <source>
        <dbReference type="Proteomes" id="UP000271889"/>
    </source>
</evidence>
<name>A0A3P6SF23_CYLGO</name>
<dbReference type="OrthoDB" id="6353231at2759"/>
<organism evidence="1 2">
    <name type="scientific">Cylicostephanus goldi</name>
    <name type="common">Nematode worm</name>
    <dbReference type="NCBI Taxonomy" id="71465"/>
    <lineage>
        <taxon>Eukaryota</taxon>
        <taxon>Metazoa</taxon>
        <taxon>Ecdysozoa</taxon>
        <taxon>Nematoda</taxon>
        <taxon>Chromadorea</taxon>
        <taxon>Rhabditida</taxon>
        <taxon>Rhabditina</taxon>
        <taxon>Rhabditomorpha</taxon>
        <taxon>Strongyloidea</taxon>
        <taxon>Strongylidae</taxon>
        <taxon>Cylicostephanus</taxon>
    </lineage>
</organism>
<sequence>MYARAQVMTDIMYYTADIDTAIGARTIDRKQRWEKIRKEIISKSKKRG</sequence>
<proteinExistence type="predicted"/>
<dbReference type="AlphaFoldDB" id="A0A3P6SF23"/>
<dbReference type="Proteomes" id="UP000271889">
    <property type="component" value="Unassembled WGS sequence"/>
</dbReference>
<gene>
    <name evidence="1" type="ORF">CGOC_LOCUS6386</name>
</gene>
<evidence type="ECO:0000313" key="1">
    <source>
        <dbReference type="EMBL" id="VDK68103.1"/>
    </source>
</evidence>
<keyword evidence="2" id="KW-1185">Reference proteome</keyword>
<dbReference type="EMBL" id="UYRV01020741">
    <property type="protein sequence ID" value="VDK68103.1"/>
    <property type="molecule type" value="Genomic_DNA"/>
</dbReference>